<proteinExistence type="predicted"/>
<evidence type="ECO:0000256" key="4">
    <source>
        <dbReference type="ARBA" id="ARBA00022679"/>
    </source>
</evidence>
<dbReference type="GO" id="GO:0005524">
    <property type="term" value="F:ATP binding"/>
    <property type="evidence" value="ECO:0007669"/>
    <property type="project" value="UniProtKB-KW"/>
</dbReference>
<accession>A0A6A8DGZ1</accession>
<name>A0A6A8DGZ1_9BACI</name>
<dbReference type="NCBIfam" id="TIGR01498">
    <property type="entry name" value="folK"/>
    <property type="match status" value="1"/>
</dbReference>
<dbReference type="SUPFAM" id="SSF55083">
    <property type="entry name" value="6-hydroxymethyl-7,8-dihydropterin pyrophosphokinase, HPPK"/>
    <property type="match status" value="1"/>
</dbReference>
<evidence type="ECO:0000256" key="3">
    <source>
        <dbReference type="ARBA" id="ARBA00013253"/>
    </source>
</evidence>
<dbReference type="AlphaFoldDB" id="A0A6A8DGZ1"/>
<keyword evidence="5" id="KW-0547">Nucleotide-binding</keyword>
<keyword evidence="11" id="KW-1185">Reference proteome</keyword>
<keyword evidence="7" id="KW-0067">ATP-binding</keyword>
<keyword evidence="4 10" id="KW-0808">Transferase</keyword>
<dbReference type="PANTHER" id="PTHR43071:SF1">
    <property type="entry name" value="2-AMINO-4-HYDROXY-6-HYDROXYMETHYLDIHYDROPTERIDINE PYROPHOSPHOKINASE"/>
    <property type="match status" value="1"/>
</dbReference>
<dbReference type="Pfam" id="PF01288">
    <property type="entry name" value="HPPK"/>
    <property type="match status" value="1"/>
</dbReference>
<dbReference type="Proteomes" id="UP000799092">
    <property type="component" value="Unassembled WGS sequence"/>
</dbReference>
<gene>
    <name evidence="10" type="primary">folK</name>
    <name evidence="10" type="ORF">GH741_20140</name>
</gene>
<evidence type="ECO:0000259" key="9">
    <source>
        <dbReference type="PROSITE" id="PS00794"/>
    </source>
</evidence>
<keyword evidence="8" id="KW-0289">Folate biosynthesis</keyword>
<dbReference type="CDD" id="cd00483">
    <property type="entry name" value="HPPK"/>
    <property type="match status" value="1"/>
</dbReference>
<dbReference type="GO" id="GO:0003848">
    <property type="term" value="F:2-amino-4-hydroxy-6-hydroxymethyldihydropteridine diphosphokinase activity"/>
    <property type="evidence" value="ECO:0007669"/>
    <property type="project" value="UniProtKB-EC"/>
</dbReference>
<comment type="pathway">
    <text evidence="2">Cofactor biosynthesis; tetrahydrofolate biosynthesis; 2-amino-4-hydroxy-6-hydroxymethyl-7,8-dihydropteridine diphosphate from 7,8-dihydroneopterin triphosphate: step 4/4.</text>
</comment>
<dbReference type="PANTHER" id="PTHR43071">
    <property type="entry name" value="2-AMINO-4-HYDROXY-6-HYDROXYMETHYLDIHYDROPTERIDINE PYROPHOSPHOKINASE"/>
    <property type="match status" value="1"/>
</dbReference>
<evidence type="ECO:0000256" key="7">
    <source>
        <dbReference type="ARBA" id="ARBA00022840"/>
    </source>
</evidence>
<comment type="caution">
    <text evidence="10">The sequence shown here is derived from an EMBL/GenBank/DDBJ whole genome shotgun (WGS) entry which is preliminary data.</text>
</comment>
<dbReference type="UniPathway" id="UPA00077">
    <property type="reaction ID" value="UER00155"/>
</dbReference>
<comment type="catalytic activity">
    <reaction evidence="1">
        <text>6-hydroxymethyl-7,8-dihydropterin + ATP = (7,8-dihydropterin-6-yl)methyl diphosphate + AMP + H(+)</text>
        <dbReference type="Rhea" id="RHEA:11412"/>
        <dbReference type="ChEBI" id="CHEBI:15378"/>
        <dbReference type="ChEBI" id="CHEBI:30616"/>
        <dbReference type="ChEBI" id="CHEBI:44841"/>
        <dbReference type="ChEBI" id="CHEBI:72950"/>
        <dbReference type="ChEBI" id="CHEBI:456215"/>
        <dbReference type="EC" id="2.7.6.3"/>
    </reaction>
</comment>
<dbReference type="Gene3D" id="3.30.70.560">
    <property type="entry name" value="7,8-Dihydro-6-hydroxymethylpterin-pyrophosphokinase HPPK"/>
    <property type="match status" value="1"/>
</dbReference>
<evidence type="ECO:0000256" key="5">
    <source>
        <dbReference type="ARBA" id="ARBA00022741"/>
    </source>
</evidence>
<dbReference type="EMBL" id="WJNG01000022">
    <property type="protein sequence ID" value="MRH44958.1"/>
    <property type="molecule type" value="Genomic_DNA"/>
</dbReference>
<dbReference type="EC" id="2.7.6.3" evidence="3"/>
<dbReference type="RefSeq" id="WP_153738557.1">
    <property type="nucleotide sequence ID" value="NZ_WJNG01000022.1"/>
</dbReference>
<keyword evidence="6 10" id="KW-0418">Kinase</keyword>
<evidence type="ECO:0000313" key="11">
    <source>
        <dbReference type="Proteomes" id="UP000799092"/>
    </source>
</evidence>
<dbReference type="GO" id="GO:0046656">
    <property type="term" value="P:folic acid biosynthetic process"/>
    <property type="evidence" value="ECO:0007669"/>
    <property type="project" value="UniProtKB-KW"/>
</dbReference>
<evidence type="ECO:0000256" key="1">
    <source>
        <dbReference type="ARBA" id="ARBA00000198"/>
    </source>
</evidence>
<protein>
    <recommendedName>
        <fullName evidence="3">2-amino-4-hydroxy-6-hydroxymethyldihydropteridine diphosphokinase</fullName>
        <ecNumber evidence="3">2.7.6.3</ecNumber>
    </recommendedName>
</protein>
<evidence type="ECO:0000256" key="6">
    <source>
        <dbReference type="ARBA" id="ARBA00022777"/>
    </source>
</evidence>
<sequence>MNKAYVALGSNIAPRDTFLSQAINALDEHLEIKLTFKSNIYETEPMGLKEQEKFLNLVVEVSTSLEPLELLSYCQQIEEKLGRKRELRWGPRTIDLDILLYNNENIKTEQLIVPHPRMHERSFVLIPLKDIDPMMIIPTVNKTVSVILDETKEEDKKGVILWVPSDKEEE</sequence>
<organism evidence="10 11">
    <name type="scientific">Aquibacillus halophilus</name>
    <dbReference type="NCBI Taxonomy" id="930132"/>
    <lineage>
        <taxon>Bacteria</taxon>
        <taxon>Bacillati</taxon>
        <taxon>Bacillota</taxon>
        <taxon>Bacilli</taxon>
        <taxon>Bacillales</taxon>
        <taxon>Bacillaceae</taxon>
        <taxon>Aquibacillus</taxon>
    </lineage>
</organism>
<dbReference type="GO" id="GO:0016301">
    <property type="term" value="F:kinase activity"/>
    <property type="evidence" value="ECO:0007669"/>
    <property type="project" value="UniProtKB-KW"/>
</dbReference>
<dbReference type="GO" id="GO:0046654">
    <property type="term" value="P:tetrahydrofolate biosynthetic process"/>
    <property type="evidence" value="ECO:0007669"/>
    <property type="project" value="UniProtKB-UniPathway"/>
</dbReference>
<evidence type="ECO:0000256" key="8">
    <source>
        <dbReference type="ARBA" id="ARBA00022909"/>
    </source>
</evidence>
<dbReference type="InterPro" id="IPR035907">
    <property type="entry name" value="Hppk_sf"/>
</dbReference>
<feature type="domain" description="7,8-dihydro-6-hydroxymethylpterin-pyrophosphokinase" evidence="9">
    <location>
        <begin position="88"/>
        <end position="99"/>
    </location>
</feature>
<dbReference type="PROSITE" id="PS00794">
    <property type="entry name" value="HPPK"/>
    <property type="match status" value="1"/>
</dbReference>
<dbReference type="InterPro" id="IPR000550">
    <property type="entry name" value="Hppk"/>
</dbReference>
<dbReference type="OrthoDB" id="9808041at2"/>
<evidence type="ECO:0000256" key="2">
    <source>
        <dbReference type="ARBA" id="ARBA00005051"/>
    </source>
</evidence>
<evidence type="ECO:0000313" key="10">
    <source>
        <dbReference type="EMBL" id="MRH44958.1"/>
    </source>
</evidence>
<reference evidence="10" key="1">
    <citation type="submission" date="2019-11" db="EMBL/GenBank/DDBJ databases">
        <authorList>
            <person name="Li J."/>
        </authorList>
    </citation>
    <scope>NUCLEOTIDE SEQUENCE</scope>
    <source>
        <strain evidence="10">B6B</strain>
    </source>
</reference>